<evidence type="ECO:0000256" key="7">
    <source>
        <dbReference type="ARBA" id="ARBA00023015"/>
    </source>
</evidence>
<dbReference type="Pfam" id="PF09757">
    <property type="entry name" value="Arb2-like"/>
    <property type="match status" value="1"/>
</dbReference>
<comment type="caution">
    <text evidence="14">The sequence shown here is derived from an EMBL/GenBank/DDBJ whole genome shotgun (WGS) entry which is preliminary data.</text>
</comment>
<dbReference type="EMBL" id="CAGKOT010000001">
    <property type="protein sequence ID" value="CAB5298458.1"/>
    <property type="molecule type" value="Genomic_DNA"/>
</dbReference>
<evidence type="ECO:0000256" key="3">
    <source>
        <dbReference type="ARBA" id="ARBA00012111"/>
    </source>
</evidence>
<dbReference type="EC" id="3.5.1.98" evidence="3"/>
<sequence length="679" mass="76087">MDMDIDGTDGKPYVLIEPRKLPVTKGSRNRVNYTNGESSNSLLNTFSEPKTGIVYDRRMRYHGNIHEDEHHPEDPKRITVIQEKIKNTGCLNKMVLIKAREVSAEEACLVHTEDHWDFVTKTAHMSDNELIKNADEYNSIYLNNETAFCARLSCGGVIELCKAVVDGTVTNGFANVRPPGHHAEINEPMGFCIFNNVAVATQCLRKHYNVEKVFILDWDIHHGNGTQKAFYNDPNVVYCSIHRYENGHFYPGDKALANYTAIGGGEAKGKTINIPWPRAGMTDSDYIFAFNKVVMPIAYEFSPDIVIVSAGFDAAEGDPIGENHVTPSGFGHMTHMLKTLANGKLILALEGGYNLDSISKSALACVKVLLGEPPSKLGPINPNQDCLETIHQVIRTQSKYWNCLAPVYYATEDRLPGQLLVDMAEMLKMYRTRNLYSKYKLIPVPLSDGKLGQRFTNLACCSGDLFRKEVVFFFVHDMADFRADTRATSNSINVSNSYMIDTVYLYIETILGNNHGIIDVDVPPVVNQPKNENQDLKDLLIFLWDNLIEATNPKKVILIGAGRGCRSLAGLINERDYSIMEKVVCTIMIPGPNEVPSVSKRTDLSTWYQSNANVLLPANHPFWEKKIKREHGTCSKIEDLNNMPVQDMLVHLHNDMFSHINQILVNGGPANSSNEERNN</sequence>
<dbReference type="Proteomes" id="UP000234323">
    <property type="component" value="Unassembled WGS sequence"/>
</dbReference>
<dbReference type="Proteomes" id="UP000232722">
    <property type="component" value="Unassembled WGS sequence"/>
</dbReference>
<name>A0A2I1E2X6_9GLOM</name>
<dbReference type="InterPro" id="IPR023696">
    <property type="entry name" value="Ureohydrolase_dom_sf"/>
</dbReference>
<keyword evidence="4" id="KW-0678">Repressor</keyword>
<dbReference type="GO" id="GO:0040029">
    <property type="term" value="P:epigenetic regulation of gene expression"/>
    <property type="evidence" value="ECO:0007669"/>
    <property type="project" value="TreeGrafter"/>
</dbReference>
<comment type="subcellular location">
    <subcellularLocation>
        <location evidence="1">Nucleus</location>
    </subcellularLocation>
</comment>
<evidence type="ECO:0000313" key="13">
    <source>
        <dbReference type="EMBL" id="CAB5298458.1"/>
    </source>
</evidence>
<evidence type="ECO:0000256" key="1">
    <source>
        <dbReference type="ARBA" id="ARBA00004123"/>
    </source>
</evidence>
<keyword evidence="9" id="KW-0539">Nucleus</keyword>
<reference evidence="14 16" key="1">
    <citation type="submission" date="2016-04" db="EMBL/GenBank/DDBJ databases">
        <title>Genome analyses suggest a sexual origin of heterokaryosis in a supposedly ancient asexual fungus.</title>
        <authorList>
            <person name="Ropars J."/>
            <person name="Sedzielewska K."/>
            <person name="Noel J."/>
            <person name="Charron P."/>
            <person name="Farinelli L."/>
            <person name="Marton T."/>
            <person name="Kruger M."/>
            <person name="Pelin A."/>
            <person name="Brachmann A."/>
            <person name="Corradi N."/>
        </authorList>
    </citation>
    <scope>NUCLEOTIDE SEQUENCE [LARGE SCALE GENOMIC DNA]</scope>
    <source>
        <strain evidence="15 17">A4</strain>
        <strain evidence="14 16">A5</strain>
    </source>
</reference>
<dbReference type="PANTHER" id="PTHR10625">
    <property type="entry name" value="HISTONE DEACETYLASE HDAC1-RELATED"/>
    <property type="match status" value="1"/>
</dbReference>
<reference evidence="14 16" key="2">
    <citation type="submission" date="2017-09" db="EMBL/GenBank/DDBJ databases">
        <title>Extensive intraspecific genome diversity in a model arbuscular mycorrhizal fungus.</title>
        <authorList>
            <person name="Chen E.C."/>
            <person name="Morin E."/>
            <person name="Beaudet D."/>
            <person name="Noel J."/>
            <person name="Ndikumana S."/>
            <person name="Charron P."/>
            <person name="St-Onge C."/>
            <person name="Giorgi J."/>
            <person name="Grigoriev I.V."/>
            <person name="Roux C."/>
            <person name="Martin F.M."/>
            <person name="Corradi N."/>
        </authorList>
    </citation>
    <scope>NUCLEOTIDE SEQUENCE [LARGE SCALE GENOMIC DNA]</scope>
    <source>
        <strain evidence="14 16">A5</strain>
    </source>
</reference>
<keyword evidence="6" id="KW-0156">Chromatin regulator</keyword>
<evidence type="ECO:0000256" key="10">
    <source>
        <dbReference type="ARBA" id="ARBA00048287"/>
    </source>
</evidence>
<dbReference type="EMBL" id="LLXI01001971">
    <property type="protein sequence ID" value="PKY55809.1"/>
    <property type="molecule type" value="Genomic_DNA"/>
</dbReference>
<feature type="domain" description="Histone deacetylase" evidence="11">
    <location>
        <begin position="71"/>
        <end position="369"/>
    </location>
</feature>
<dbReference type="GO" id="GO:0141221">
    <property type="term" value="F:histone deacetylase activity, hydrolytic mechanism"/>
    <property type="evidence" value="ECO:0007669"/>
    <property type="project" value="UniProtKB-EC"/>
</dbReference>
<dbReference type="PRINTS" id="PR01270">
    <property type="entry name" value="HDASUPER"/>
</dbReference>
<dbReference type="InterPro" id="IPR000286">
    <property type="entry name" value="HDACs"/>
</dbReference>
<reference evidence="13" key="3">
    <citation type="submission" date="2020-05" db="EMBL/GenBank/DDBJ databases">
        <authorList>
            <person name="Rincon C."/>
            <person name="Sanders R I."/>
            <person name="Robbins C."/>
            <person name="Chaturvedi A."/>
        </authorList>
    </citation>
    <scope>NUCLEOTIDE SEQUENCE</scope>
    <source>
        <strain evidence="13">CHB12</strain>
    </source>
</reference>
<dbReference type="InterPro" id="IPR037138">
    <property type="entry name" value="His_deacetylse_dom_sf"/>
</dbReference>
<dbReference type="InterPro" id="IPR023801">
    <property type="entry name" value="His_deacetylse_dom"/>
</dbReference>
<evidence type="ECO:0000313" key="16">
    <source>
        <dbReference type="Proteomes" id="UP000232722"/>
    </source>
</evidence>
<dbReference type="VEuPathDB" id="FungiDB:FUN_023270"/>
<keyword evidence="5" id="KW-0378">Hydrolase</keyword>
<comment type="similarity">
    <text evidence="2">Belongs to the histone deacetylase family. HD type 2 subfamily.</text>
</comment>
<gene>
    <name evidence="13" type="ORF">CHRIB12_LOCUS658</name>
    <name evidence="15" type="ORF">RhiirA4_448506</name>
    <name evidence="14" type="ORF">RhiirA5_407076</name>
</gene>
<evidence type="ECO:0000256" key="6">
    <source>
        <dbReference type="ARBA" id="ARBA00022853"/>
    </source>
</evidence>
<protein>
    <recommendedName>
        <fullName evidence="3">histone deacetylase</fullName>
        <ecNumber evidence="3">3.5.1.98</ecNumber>
    </recommendedName>
</protein>
<keyword evidence="7" id="KW-0805">Transcription regulation</keyword>
<evidence type="ECO:0000256" key="2">
    <source>
        <dbReference type="ARBA" id="ARBA00007738"/>
    </source>
</evidence>
<dbReference type="AlphaFoldDB" id="A0A2I1E2X6"/>
<dbReference type="SMR" id="A0A2I1E2X6"/>
<dbReference type="PANTHER" id="PTHR10625:SF5">
    <property type="entry name" value="HISTONE DEACETYLASE"/>
    <property type="match status" value="1"/>
</dbReference>
<evidence type="ECO:0000256" key="5">
    <source>
        <dbReference type="ARBA" id="ARBA00022801"/>
    </source>
</evidence>
<dbReference type="OrthoDB" id="424012at2759"/>
<evidence type="ECO:0000313" key="14">
    <source>
        <dbReference type="EMBL" id="PKC16423.1"/>
    </source>
</evidence>
<dbReference type="InterPro" id="IPR019154">
    <property type="entry name" value="Arb2-like_domain"/>
</dbReference>
<evidence type="ECO:0000259" key="11">
    <source>
        <dbReference type="Pfam" id="PF00850"/>
    </source>
</evidence>
<proteinExistence type="inferred from homology"/>
<evidence type="ECO:0000256" key="8">
    <source>
        <dbReference type="ARBA" id="ARBA00023163"/>
    </source>
</evidence>
<dbReference type="GO" id="GO:0000118">
    <property type="term" value="C:histone deacetylase complex"/>
    <property type="evidence" value="ECO:0007669"/>
    <property type="project" value="TreeGrafter"/>
</dbReference>
<dbReference type="EMBL" id="LLXJ01000048">
    <property type="protein sequence ID" value="PKC16423.1"/>
    <property type="molecule type" value="Genomic_DNA"/>
</dbReference>
<evidence type="ECO:0000313" key="17">
    <source>
        <dbReference type="Proteomes" id="UP000234323"/>
    </source>
</evidence>
<organism evidence="14 16">
    <name type="scientific">Rhizophagus irregularis</name>
    <dbReference type="NCBI Taxonomy" id="588596"/>
    <lineage>
        <taxon>Eukaryota</taxon>
        <taxon>Fungi</taxon>
        <taxon>Fungi incertae sedis</taxon>
        <taxon>Mucoromycota</taxon>
        <taxon>Glomeromycotina</taxon>
        <taxon>Glomeromycetes</taxon>
        <taxon>Glomerales</taxon>
        <taxon>Glomeraceae</taxon>
        <taxon>Rhizophagus</taxon>
    </lineage>
</organism>
<evidence type="ECO:0000256" key="9">
    <source>
        <dbReference type="ARBA" id="ARBA00023242"/>
    </source>
</evidence>
<dbReference type="SUPFAM" id="SSF52768">
    <property type="entry name" value="Arginase/deacetylase"/>
    <property type="match status" value="1"/>
</dbReference>
<keyword evidence="17" id="KW-1185">Reference proteome</keyword>
<dbReference type="VEuPathDB" id="FungiDB:RhiirFUN_001356"/>
<evidence type="ECO:0000259" key="12">
    <source>
        <dbReference type="Pfam" id="PF09757"/>
    </source>
</evidence>
<accession>A0A2I1E2X6</accession>
<dbReference type="Proteomes" id="UP000684084">
    <property type="component" value="Unassembled WGS sequence"/>
</dbReference>
<keyword evidence="8" id="KW-0804">Transcription</keyword>
<dbReference type="FunFam" id="3.40.800.20:FF:000005">
    <property type="entry name" value="histone deacetylase 6"/>
    <property type="match status" value="1"/>
</dbReference>
<feature type="domain" description="Arb2-like" evidence="12">
    <location>
        <begin position="424"/>
        <end position="660"/>
    </location>
</feature>
<dbReference type="Pfam" id="PF00850">
    <property type="entry name" value="Hist_deacetyl"/>
    <property type="match status" value="1"/>
</dbReference>
<comment type="catalytic activity">
    <reaction evidence="10">
        <text>N(6)-acetyl-L-lysyl-[histone] + H2O = L-lysyl-[histone] + acetate</text>
        <dbReference type="Rhea" id="RHEA:58196"/>
        <dbReference type="Rhea" id="RHEA-COMP:9845"/>
        <dbReference type="Rhea" id="RHEA-COMP:11338"/>
        <dbReference type="ChEBI" id="CHEBI:15377"/>
        <dbReference type="ChEBI" id="CHEBI:29969"/>
        <dbReference type="ChEBI" id="CHEBI:30089"/>
        <dbReference type="ChEBI" id="CHEBI:61930"/>
        <dbReference type="EC" id="3.5.1.98"/>
    </reaction>
</comment>
<evidence type="ECO:0000313" key="15">
    <source>
        <dbReference type="EMBL" id="PKY55809.1"/>
    </source>
</evidence>
<dbReference type="VEuPathDB" id="FungiDB:RhiirA1_453557"/>
<dbReference type="Gene3D" id="3.40.800.20">
    <property type="entry name" value="Histone deacetylase domain"/>
    <property type="match status" value="1"/>
</dbReference>
<evidence type="ECO:0000256" key="4">
    <source>
        <dbReference type="ARBA" id="ARBA00022491"/>
    </source>
</evidence>